<name>A0A7W8JFC3_9BACL</name>
<gene>
    <name evidence="1" type="ORF">HNR43_001996</name>
</gene>
<dbReference type="Proteomes" id="UP000583699">
    <property type="component" value="Unassembled WGS sequence"/>
</dbReference>
<proteinExistence type="predicted"/>
<accession>A0A7W8JFC3</accession>
<sequence>MFKTSKIEFDSGELLSTVVINYLQSQKPIPTVEGRIAVANQ</sequence>
<comment type="caution">
    <text evidence="1">The sequence shown here is derived from an EMBL/GenBank/DDBJ whole genome shotgun (WGS) entry which is preliminary data.</text>
</comment>
<dbReference type="AlphaFoldDB" id="A0A7W8JFC3"/>
<protein>
    <submittedName>
        <fullName evidence="1">Uncharacterized protein</fullName>
    </submittedName>
</protein>
<keyword evidence="2" id="KW-1185">Reference proteome</keyword>
<evidence type="ECO:0000313" key="1">
    <source>
        <dbReference type="EMBL" id="MBB5356016.1"/>
    </source>
</evidence>
<evidence type="ECO:0000313" key="2">
    <source>
        <dbReference type="Proteomes" id="UP000583699"/>
    </source>
</evidence>
<dbReference type="RefSeq" id="WP_281380396.1">
    <property type="nucleotide sequence ID" value="NZ_JACHEQ010000010.1"/>
</dbReference>
<reference evidence="1 2" key="1">
    <citation type="submission" date="2020-08" db="EMBL/GenBank/DDBJ databases">
        <title>Genomic Encyclopedia of Type Strains, Phase IV (KMG-IV): sequencing the most valuable type-strain genomes for metagenomic binning, comparative biology and taxonomic classification.</title>
        <authorList>
            <person name="Goeker M."/>
        </authorList>
    </citation>
    <scope>NUCLEOTIDE SEQUENCE [LARGE SCALE GENOMIC DNA]</scope>
    <source>
        <strain evidence="1 2">DSM 19169</strain>
    </source>
</reference>
<organism evidence="1 2">
    <name type="scientific">Anoxybacillus mongoliensis</name>
    <dbReference type="NCBI Taxonomy" id="452565"/>
    <lineage>
        <taxon>Bacteria</taxon>
        <taxon>Bacillati</taxon>
        <taxon>Bacillota</taxon>
        <taxon>Bacilli</taxon>
        <taxon>Bacillales</taxon>
        <taxon>Anoxybacillaceae</taxon>
        <taxon>Anoxybacillus</taxon>
    </lineage>
</organism>
<dbReference type="EMBL" id="JACHEQ010000010">
    <property type="protein sequence ID" value="MBB5356016.1"/>
    <property type="molecule type" value="Genomic_DNA"/>
</dbReference>